<dbReference type="InterPro" id="IPR006058">
    <property type="entry name" value="2Fe2S_fd_BS"/>
</dbReference>
<feature type="domain" description="FAD-binding FR-type" evidence="9">
    <location>
        <begin position="1"/>
        <end position="100"/>
    </location>
</feature>
<dbReference type="InterPro" id="IPR017938">
    <property type="entry name" value="Riboflavin_synthase-like_b-brl"/>
</dbReference>
<dbReference type="PRINTS" id="PR00409">
    <property type="entry name" value="PHDIOXRDTASE"/>
</dbReference>
<reference evidence="11" key="1">
    <citation type="submission" date="2016-10" db="EMBL/GenBank/DDBJ databases">
        <authorList>
            <person name="Varghese N."/>
            <person name="Submissions S."/>
        </authorList>
    </citation>
    <scope>NUCLEOTIDE SEQUENCE [LARGE SCALE GENOMIC DNA]</scope>
    <source>
        <strain evidence="11">DSM 44654</strain>
    </source>
</reference>
<keyword evidence="3" id="KW-0001">2Fe-2S</keyword>
<dbReference type="InterPro" id="IPR017927">
    <property type="entry name" value="FAD-bd_FR_type"/>
</dbReference>
<dbReference type="SUPFAM" id="SSF63380">
    <property type="entry name" value="Riboflavin synthase domain-like"/>
    <property type="match status" value="1"/>
</dbReference>
<organism evidence="10 11">
    <name type="scientific">Amycolatopsis pretoriensis</name>
    <dbReference type="NCBI Taxonomy" id="218821"/>
    <lineage>
        <taxon>Bacteria</taxon>
        <taxon>Bacillati</taxon>
        <taxon>Actinomycetota</taxon>
        <taxon>Actinomycetes</taxon>
        <taxon>Pseudonocardiales</taxon>
        <taxon>Pseudonocardiaceae</taxon>
        <taxon>Amycolatopsis</taxon>
    </lineage>
</organism>
<dbReference type="GO" id="GO:0051537">
    <property type="term" value="F:2 iron, 2 sulfur cluster binding"/>
    <property type="evidence" value="ECO:0007669"/>
    <property type="project" value="UniProtKB-KW"/>
</dbReference>
<dbReference type="InterPro" id="IPR001041">
    <property type="entry name" value="2Fe-2S_ferredoxin-type"/>
</dbReference>
<evidence type="ECO:0000259" key="8">
    <source>
        <dbReference type="PROSITE" id="PS51085"/>
    </source>
</evidence>
<dbReference type="PROSITE" id="PS00197">
    <property type="entry name" value="2FE2S_FER_1"/>
    <property type="match status" value="1"/>
</dbReference>
<keyword evidence="11" id="KW-1185">Reference proteome</keyword>
<proteinExistence type="predicted"/>
<keyword evidence="5" id="KW-0560">Oxidoreductase</keyword>
<dbReference type="InterPro" id="IPR012675">
    <property type="entry name" value="Beta-grasp_dom_sf"/>
</dbReference>
<dbReference type="STRING" id="218821.SAMN05421837_1021070"/>
<dbReference type="PROSITE" id="PS51384">
    <property type="entry name" value="FAD_FR"/>
    <property type="match status" value="1"/>
</dbReference>
<dbReference type="EMBL" id="FNUJ01000002">
    <property type="protein sequence ID" value="SEF25234.1"/>
    <property type="molecule type" value="Genomic_DNA"/>
</dbReference>
<evidence type="ECO:0000313" key="11">
    <source>
        <dbReference type="Proteomes" id="UP000198878"/>
    </source>
</evidence>
<dbReference type="PANTHER" id="PTHR47354:SF1">
    <property type="entry name" value="CARNITINE MONOOXYGENASE REDUCTASE SUBUNIT"/>
    <property type="match status" value="1"/>
</dbReference>
<dbReference type="InterPro" id="IPR050415">
    <property type="entry name" value="MRET"/>
</dbReference>
<accession>A0A1H5QHB6</accession>
<dbReference type="GO" id="GO:0046872">
    <property type="term" value="F:metal ion binding"/>
    <property type="evidence" value="ECO:0007669"/>
    <property type="project" value="UniProtKB-KW"/>
</dbReference>
<feature type="domain" description="2Fe-2S ferredoxin-type" evidence="8">
    <location>
        <begin position="213"/>
        <end position="293"/>
    </location>
</feature>
<dbReference type="CDD" id="cd00207">
    <property type="entry name" value="fer2"/>
    <property type="match status" value="1"/>
</dbReference>
<sequence>MQKTILDRVEHVADDVVSLVLRGDEGDLAPWEPGAHIDLALPNWLTRQYSLCGDPADLSAYRIAVRHDPLSRGGSEYVHLYLRPGRTLEVSLPRNHFALVPASEYLFVAGGIGITPILPMLRAAGTGATLVYAGRSASAMPFAAQLRAEYGDRVRLFDRGRPDLAALAAEFPAAEVYCCGPGSMVDAAEALFPRVHTERFQPTERVFGPDTPFEVVCARSGETVPVPAGESLLDVLNHAGKPVPSGCREGVCGSCELSVLDGDPEHRDDIGAPDGRMYPCVSRALSPRLVLDV</sequence>
<keyword evidence="6" id="KW-0408">Iron</keyword>
<dbReference type="SUPFAM" id="SSF54292">
    <property type="entry name" value="2Fe-2S ferredoxin-like"/>
    <property type="match status" value="1"/>
</dbReference>
<dbReference type="InterPro" id="IPR039261">
    <property type="entry name" value="FNR_nucleotide-bd"/>
</dbReference>
<keyword evidence="4" id="KW-0479">Metal-binding</keyword>
<evidence type="ECO:0000259" key="9">
    <source>
        <dbReference type="PROSITE" id="PS51384"/>
    </source>
</evidence>
<protein>
    <submittedName>
        <fullName evidence="10">Ferredoxin-NADP reductase</fullName>
    </submittedName>
</protein>
<evidence type="ECO:0000256" key="7">
    <source>
        <dbReference type="ARBA" id="ARBA00023014"/>
    </source>
</evidence>
<dbReference type="InterPro" id="IPR036010">
    <property type="entry name" value="2Fe-2S_ferredoxin-like_sf"/>
</dbReference>
<keyword evidence="2" id="KW-0285">Flavoprotein</keyword>
<evidence type="ECO:0000256" key="3">
    <source>
        <dbReference type="ARBA" id="ARBA00022714"/>
    </source>
</evidence>
<evidence type="ECO:0000313" key="10">
    <source>
        <dbReference type="EMBL" id="SEF25234.1"/>
    </source>
</evidence>
<dbReference type="PANTHER" id="PTHR47354">
    <property type="entry name" value="NADH OXIDOREDUCTASE HCR"/>
    <property type="match status" value="1"/>
</dbReference>
<keyword evidence="7" id="KW-0411">Iron-sulfur</keyword>
<dbReference type="PROSITE" id="PS51085">
    <property type="entry name" value="2FE2S_FER_2"/>
    <property type="match status" value="1"/>
</dbReference>
<dbReference type="AlphaFoldDB" id="A0A1H5QHB6"/>
<gene>
    <name evidence="10" type="ORF">SAMN05421837_1021070</name>
</gene>
<evidence type="ECO:0000256" key="2">
    <source>
        <dbReference type="ARBA" id="ARBA00022630"/>
    </source>
</evidence>
<comment type="cofactor">
    <cofactor evidence="1">
        <name>FAD</name>
        <dbReference type="ChEBI" id="CHEBI:57692"/>
    </cofactor>
</comment>
<dbReference type="SUPFAM" id="SSF52343">
    <property type="entry name" value="Ferredoxin reductase-like, C-terminal NADP-linked domain"/>
    <property type="match status" value="1"/>
</dbReference>
<dbReference type="RefSeq" id="WP_086675644.1">
    <property type="nucleotide sequence ID" value="NZ_FNUJ01000002.1"/>
</dbReference>
<dbReference type="Gene3D" id="3.10.20.30">
    <property type="match status" value="1"/>
</dbReference>
<dbReference type="CDD" id="cd06185">
    <property type="entry name" value="PDR_like"/>
    <property type="match status" value="1"/>
</dbReference>
<dbReference type="Gene3D" id="2.40.30.10">
    <property type="entry name" value="Translation factors"/>
    <property type="match status" value="1"/>
</dbReference>
<dbReference type="Gene3D" id="3.40.50.80">
    <property type="entry name" value="Nucleotide-binding domain of ferredoxin-NADP reductase (FNR) module"/>
    <property type="match status" value="1"/>
</dbReference>
<dbReference type="GO" id="GO:0016491">
    <property type="term" value="F:oxidoreductase activity"/>
    <property type="evidence" value="ECO:0007669"/>
    <property type="project" value="UniProtKB-KW"/>
</dbReference>
<dbReference type="Proteomes" id="UP000198878">
    <property type="component" value="Unassembled WGS sequence"/>
</dbReference>
<dbReference type="Pfam" id="PF00111">
    <property type="entry name" value="Fer2"/>
    <property type="match status" value="1"/>
</dbReference>
<evidence type="ECO:0000256" key="5">
    <source>
        <dbReference type="ARBA" id="ARBA00023002"/>
    </source>
</evidence>
<evidence type="ECO:0000256" key="6">
    <source>
        <dbReference type="ARBA" id="ARBA00023004"/>
    </source>
</evidence>
<dbReference type="OrthoDB" id="3807506at2"/>
<evidence type="ECO:0000256" key="1">
    <source>
        <dbReference type="ARBA" id="ARBA00001974"/>
    </source>
</evidence>
<evidence type="ECO:0000256" key="4">
    <source>
        <dbReference type="ARBA" id="ARBA00022723"/>
    </source>
</evidence>
<name>A0A1H5QHB6_9PSEU</name>